<name>A0ABT0L8W3_9GAMM</name>
<gene>
    <name evidence="2" type="ORF">L2764_06540</name>
</gene>
<evidence type="ECO:0000313" key="3">
    <source>
        <dbReference type="Proteomes" id="UP001203423"/>
    </source>
</evidence>
<sequence length="273" mass="29498">MLHKRYFIGLLLGLILSPLVQAQSTSFFQIVIDRTGSMDQIRQSTGNTRYQDAITQAQSDLGKAIAEAAAQGGILKVAVAAFESNTGFDKRLDFSDPLDAMTELDSLKSLPTGNMTPLADALCHSADELFTQSSVNPYQRNIGFYTDLNENQSSGECSGSDWTAKVIQKFFSGFPAPVFNVTMFATIDELTQSSINTFNLRKALAKNESKAIVENSLFKTANAIANIQDEVTFMTSLAQYSGGSTLGFADAVEDPVLDSGDSDCGIFFPCIAK</sequence>
<proteinExistence type="predicted"/>
<dbReference type="Proteomes" id="UP001203423">
    <property type="component" value="Unassembled WGS sequence"/>
</dbReference>
<evidence type="ECO:0000256" key="1">
    <source>
        <dbReference type="SAM" id="SignalP"/>
    </source>
</evidence>
<feature type="signal peptide" evidence="1">
    <location>
        <begin position="1"/>
        <end position="22"/>
    </location>
</feature>
<keyword evidence="1" id="KW-0732">Signal</keyword>
<dbReference type="InterPro" id="IPR036465">
    <property type="entry name" value="vWFA_dom_sf"/>
</dbReference>
<organism evidence="2 3">
    <name type="scientific">Shewanella surugensis</name>
    <dbReference type="NCBI Taxonomy" id="212020"/>
    <lineage>
        <taxon>Bacteria</taxon>
        <taxon>Pseudomonadati</taxon>
        <taxon>Pseudomonadota</taxon>
        <taxon>Gammaproteobacteria</taxon>
        <taxon>Alteromonadales</taxon>
        <taxon>Shewanellaceae</taxon>
        <taxon>Shewanella</taxon>
    </lineage>
</organism>
<dbReference type="RefSeq" id="WP_248939425.1">
    <property type="nucleotide sequence ID" value="NZ_JAKIKS010000018.1"/>
</dbReference>
<dbReference type="Gene3D" id="3.40.50.410">
    <property type="entry name" value="von Willebrand factor, type A domain"/>
    <property type="match status" value="1"/>
</dbReference>
<dbReference type="SUPFAM" id="SSF53300">
    <property type="entry name" value="vWA-like"/>
    <property type="match status" value="1"/>
</dbReference>
<feature type="chain" id="PRO_5045287097" description="VWFA domain-containing protein" evidence="1">
    <location>
        <begin position="23"/>
        <end position="273"/>
    </location>
</feature>
<keyword evidence="3" id="KW-1185">Reference proteome</keyword>
<evidence type="ECO:0008006" key="4">
    <source>
        <dbReference type="Google" id="ProtNLM"/>
    </source>
</evidence>
<protein>
    <recommendedName>
        <fullName evidence="4">VWFA domain-containing protein</fullName>
    </recommendedName>
</protein>
<accession>A0ABT0L8W3</accession>
<evidence type="ECO:0000313" key="2">
    <source>
        <dbReference type="EMBL" id="MCL1124141.1"/>
    </source>
</evidence>
<dbReference type="EMBL" id="JAKIKS010000018">
    <property type="protein sequence ID" value="MCL1124141.1"/>
    <property type="molecule type" value="Genomic_DNA"/>
</dbReference>
<comment type="caution">
    <text evidence="2">The sequence shown here is derived from an EMBL/GenBank/DDBJ whole genome shotgun (WGS) entry which is preliminary data.</text>
</comment>
<reference evidence="2 3" key="1">
    <citation type="submission" date="2022-01" db="EMBL/GenBank/DDBJ databases">
        <title>Whole genome-based taxonomy of the Shewanellaceae.</title>
        <authorList>
            <person name="Martin-Rodriguez A.J."/>
        </authorList>
    </citation>
    <scope>NUCLEOTIDE SEQUENCE [LARGE SCALE GENOMIC DNA]</scope>
    <source>
        <strain evidence="2 3">DSM 17177</strain>
    </source>
</reference>